<evidence type="ECO:0000259" key="1">
    <source>
        <dbReference type="SMART" id="SM00822"/>
    </source>
</evidence>
<feature type="domain" description="Ketoreductase" evidence="1">
    <location>
        <begin position="18"/>
        <end position="198"/>
    </location>
</feature>
<dbReference type="CDD" id="cd05274">
    <property type="entry name" value="KR_FAS_SDR_x"/>
    <property type="match status" value="1"/>
</dbReference>
<protein>
    <submittedName>
        <fullName evidence="2">Polyketide synthase</fullName>
    </submittedName>
</protein>
<dbReference type="EMBL" id="ML741764">
    <property type="protein sequence ID" value="KAE8332871.1"/>
    <property type="molecule type" value="Genomic_DNA"/>
</dbReference>
<dbReference type="GO" id="GO:0004312">
    <property type="term" value="F:fatty acid synthase activity"/>
    <property type="evidence" value="ECO:0007669"/>
    <property type="project" value="TreeGrafter"/>
</dbReference>
<dbReference type="Pfam" id="PF08659">
    <property type="entry name" value="KR"/>
    <property type="match status" value="1"/>
</dbReference>
<dbReference type="PANTHER" id="PTHR43775">
    <property type="entry name" value="FATTY ACID SYNTHASE"/>
    <property type="match status" value="1"/>
</dbReference>
<evidence type="ECO:0000313" key="3">
    <source>
        <dbReference type="Proteomes" id="UP000325945"/>
    </source>
</evidence>
<sequence>MVTTVLNTKPNFTCDGNATYVIAGDLGGIGQNIAAWLVDLGAQTLLVLSRSGAKGPEVMKFINSLHSKGAKAIAPACDISNESVLRKVLEEWQPQLPPIKGRIQAAMVLQDRTFESMSYKDWEAAVKPKAQGSWNLHCLWPMGMEFFILLSSIWGIIGTHGKANYAAGNTFQDTLARYRVNLGESAASLDLGLVIYTGAVANNPNLLPR</sequence>
<dbReference type="SMART" id="SM00822">
    <property type="entry name" value="PKS_KR"/>
    <property type="match status" value="1"/>
</dbReference>
<dbReference type="InterPro" id="IPR036291">
    <property type="entry name" value="NAD(P)-bd_dom_sf"/>
</dbReference>
<dbReference type="Gene3D" id="3.40.50.720">
    <property type="entry name" value="NAD(P)-binding Rossmann-like Domain"/>
    <property type="match status" value="1"/>
</dbReference>
<dbReference type="GO" id="GO:0006633">
    <property type="term" value="P:fatty acid biosynthetic process"/>
    <property type="evidence" value="ECO:0007669"/>
    <property type="project" value="TreeGrafter"/>
</dbReference>
<dbReference type="SUPFAM" id="SSF51735">
    <property type="entry name" value="NAD(P)-binding Rossmann-fold domains"/>
    <property type="match status" value="1"/>
</dbReference>
<name>A0A5N6XI07_9EURO</name>
<accession>A0A5N6XI07</accession>
<dbReference type="PANTHER" id="PTHR43775:SF29">
    <property type="entry name" value="ASPERFURANONE POLYKETIDE SYNTHASE AFOG-RELATED"/>
    <property type="match status" value="1"/>
</dbReference>
<proteinExistence type="predicted"/>
<dbReference type="Proteomes" id="UP000325945">
    <property type="component" value="Unassembled WGS sequence"/>
</dbReference>
<dbReference type="InterPro" id="IPR050091">
    <property type="entry name" value="PKS_NRPS_Biosynth_Enz"/>
</dbReference>
<reference evidence="3" key="1">
    <citation type="submission" date="2019-04" db="EMBL/GenBank/DDBJ databases">
        <title>Friends and foes A comparative genomics studyof 23 Aspergillus species from section Flavi.</title>
        <authorList>
            <consortium name="DOE Joint Genome Institute"/>
            <person name="Kjaerbolling I."/>
            <person name="Vesth T."/>
            <person name="Frisvad J.C."/>
            <person name="Nybo J.L."/>
            <person name="Theobald S."/>
            <person name="Kildgaard S."/>
            <person name="Isbrandt T."/>
            <person name="Kuo A."/>
            <person name="Sato A."/>
            <person name="Lyhne E.K."/>
            <person name="Kogle M.E."/>
            <person name="Wiebenga A."/>
            <person name="Kun R.S."/>
            <person name="Lubbers R.J."/>
            <person name="Makela M.R."/>
            <person name="Barry K."/>
            <person name="Chovatia M."/>
            <person name="Clum A."/>
            <person name="Daum C."/>
            <person name="Haridas S."/>
            <person name="He G."/>
            <person name="LaButti K."/>
            <person name="Lipzen A."/>
            <person name="Mondo S."/>
            <person name="Riley R."/>
            <person name="Salamov A."/>
            <person name="Simmons B.A."/>
            <person name="Magnuson J.K."/>
            <person name="Henrissat B."/>
            <person name="Mortensen U.H."/>
            <person name="Larsen T.O."/>
            <person name="Devries R.P."/>
            <person name="Grigoriev I.V."/>
            <person name="Machida M."/>
            <person name="Baker S.E."/>
            <person name="Andersen M.R."/>
        </authorList>
    </citation>
    <scope>NUCLEOTIDE SEQUENCE [LARGE SCALE GENOMIC DNA]</scope>
    <source>
        <strain evidence="3">CBS 130017</strain>
    </source>
</reference>
<dbReference type="InterPro" id="IPR057326">
    <property type="entry name" value="KR_dom"/>
</dbReference>
<gene>
    <name evidence="2" type="ORF">BDV39DRAFT_199873</name>
</gene>
<organism evidence="2 3">
    <name type="scientific">Aspergillus sergii</name>
    <dbReference type="NCBI Taxonomy" id="1034303"/>
    <lineage>
        <taxon>Eukaryota</taxon>
        <taxon>Fungi</taxon>
        <taxon>Dikarya</taxon>
        <taxon>Ascomycota</taxon>
        <taxon>Pezizomycotina</taxon>
        <taxon>Eurotiomycetes</taxon>
        <taxon>Eurotiomycetidae</taxon>
        <taxon>Eurotiales</taxon>
        <taxon>Aspergillaceae</taxon>
        <taxon>Aspergillus</taxon>
        <taxon>Aspergillus subgen. Circumdati</taxon>
    </lineage>
</organism>
<keyword evidence="3" id="KW-1185">Reference proteome</keyword>
<dbReference type="InterPro" id="IPR013968">
    <property type="entry name" value="PKS_KR"/>
</dbReference>
<dbReference type="GO" id="GO:0044550">
    <property type="term" value="P:secondary metabolite biosynthetic process"/>
    <property type="evidence" value="ECO:0007669"/>
    <property type="project" value="TreeGrafter"/>
</dbReference>
<evidence type="ECO:0000313" key="2">
    <source>
        <dbReference type="EMBL" id="KAE8332871.1"/>
    </source>
</evidence>
<dbReference type="AlphaFoldDB" id="A0A5N6XI07"/>